<evidence type="ECO:0000313" key="4">
    <source>
        <dbReference type="EMBL" id="KAJ5210066.1"/>
    </source>
</evidence>
<evidence type="ECO:0000259" key="3">
    <source>
        <dbReference type="PROSITE" id="PS51459"/>
    </source>
</evidence>
<dbReference type="Pfam" id="PF02661">
    <property type="entry name" value="Fic"/>
    <property type="match status" value="1"/>
</dbReference>
<dbReference type="SUPFAM" id="SSF140931">
    <property type="entry name" value="Fic-like"/>
    <property type="match status" value="1"/>
</dbReference>
<comment type="caution">
    <text evidence="4">The sequence shown here is derived from an EMBL/GenBank/DDBJ whole genome shotgun (WGS) entry which is preliminary data.</text>
</comment>
<dbReference type="AlphaFoldDB" id="A0A9W9T5J3"/>
<keyword evidence="2" id="KW-0067">ATP-binding</keyword>
<dbReference type="InterPro" id="IPR003812">
    <property type="entry name" value="Fido"/>
</dbReference>
<name>A0A9W9T5J3_9EURO</name>
<evidence type="ECO:0000256" key="2">
    <source>
        <dbReference type="PIRSR" id="PIRSR640198-2"/>
    </source>
</evidence>
<sequence length="373" mass="42275">MPSPTKKFRRKSLTDIFQDLEIESNPPAPSPYINIAKSLLKCMQSTFRIGNGTVCPRSIRGVQAQFTISMDEAFDYKIGSNEFDPEITFPEIISLSDELSAILQKKLTPVQGTEFENHILISQVTFKLCLAIFRGEEVPEDVGETEEEFAELKKNLLRADLPANVSAVLRSRREIIQHAKAASYIITQLCLRDKDLTEEIILQTHKILMHKVNAEGTPWEEYSGVYRSDEVRTGFHQFPHPSLVPYKMKAMIHELQSNFKEAITKGEIDPISLASKYAHIFVNIHPFLDGNGRMCRLILNSMLLKLGSFLVSIGEKEQDRVLYMEVASNGGALEDLYGELDEDEKPVLHKELGSFVLVQVKKSMRKLVSTLRM</sequence>
<reference evidence="4" key="2">
    <citation type="journal article" date="2023" name="IMA Fungus">
        <title>Comparative genomic study of the Penicillium genus elucidates a diverse pangenome and 15 lateral gene transfer events.</title>
        <authorList>
            <person name="Petersen C."/>
            <person name="Sorensen T."/>
            <person name="Nielsen M.R."/>
            <person name="Sondergaard T.E."/>
            <person name="Sorensen J.L."/>
            <person name="Fitzpatrick D.A."/>
            <person name="Frisvad J.C."/>
            <person name="Nielsen K.L."/>
        </authorList>
    </citation>
    <scope>NUCLEOTIDE SEQUENCE</scope>
    <source>
        <strain evidence="4">IBT 16849</strain>
    </source>
</reference>
<feature type="active site" evidence="1">
    <location>
        <position position="285"/>
    </location>
</feature>
<dbReference type="Gene3D" id="1.10.3290.10">
    <property type="entry name" value="Fido-like domain"/>
    <property type="match status" value="1"/>
</dbReference>
<dbReference type="PROSITE" id="PS51459">
    <property type="entry name" value="FIDO"/>
    <property type="match status" value="1"/>
</dbReference>
<evidence type="ECO:0000256" key="1">
    <source>
        <dbReference type="PIRSR" id="PIRSR640198-1"/>
    </source>
</evidence>
<protein>
    <recommendedName>
        <fullName evidence="3">Fido domain-containing protein</fullName>
    </recommendedName>
</protein>
<accession>A0A9W9T5J3</accession>
<dbReference type="PANTHER" id="PTHR13504:SF38">
    <property type="entry name" value="FIDO DOMAIN-CONTAINING PROTEIN"/>
    <property type="match status" value="1"/>
</dbReference>
<feature type="domain" description="Fido" evidence="3">
    <location>
        <begin position="196"/>
        <end position="342"/>
    </location>
</feature>
<keyword evidence="2" id="KW-0547">Nucleotide-binding</keyword>
<proteinExistence type="predicted"/>
<evidence type="ECO:0000313" key="5">
    <source>
        <dbReference type="Proteomes" id="UP001150879"/>
    </source>
</evidence>
<dbReference type="PANTHER" id="PTHR13504">
    <property type="entry name" value="FIDO DOMAIN-CONTAINING PROTEIN DDB_G0283145"/>
    <property type="match status" value="1"/>
</dbReference>
<reference evidence="4" key="1">
    <citation type="submission" date="2022-11" db="EMBL/GenBank/DDBJ databases">
        <authorList>
            <person name="Petersen C."/>
        </authorList>
    </citation>
    <scope>NUCLEOTIDE SEQUENCE</scope>
    <source>
        <strain evidence="4">IBT 16849</strain>
    </source>
</reference>
<dbReference type="Proteomes" id="UP001150879">
    <property type="component" value="Unassembled WGS sequence"/>
</dbReference>
<dbReference type="GO" id="GO:0005524">
    <property type="term" value="F:ATP binding"/>
    <property type="evidence" value="ECO:0007669"/>
    <property type="project" value="UniProtKB-KW"/>
</dbReference>
<dbReference type="InterPro" id="IPR040198">
    <property type="entry name" value="Fido_containing"/>
</dbReference>
<organism evidence="4 5">
    <name type="scientific">Penicillium cf. griseofulvum</name>
    <dbReference type="NCBI Taxonomy" id="2972120"/>
    <lineage>
        <taxon>Eukaryota</taxon>
        <taxon>Fungi</taxon>
        <taxon>Dikarya</taxon>
        <taxon>Ascomycota</taxon>
        <taxon>Pezizomycotina</taxon>
        <taxon>Eurotiomycetes</taxon>
        <taxon>Eurotiomycetidae</taxon>
        <taxon>Eurotiales</taxon>
        <taxon>Aspergillaceae</taxon>
        <taxon>Penicillium</taxon>
    </lineage>
</organism>
<dbReference type="EMBL" id="JAPQKP010000001">
    <property type="protein sequence ID" value="KAJ5210066.1"/>
    <property type="molecule type" value="Genomic_DNA"/>
</dbReference>
<dbReference type="InterPro" id="IPR036597">
    <property type="entry name" value="Fido-like_dom_sf"/>
</dbReference>
<dbReference type="OrthoDB" id="439046at2759"/>
<keyword evidence="5" id="KW-1185">Reference proteome</keyword>
<feature type="binding site" evidence="2">
    <location>
        <begin position="289"/>
        <end position="296"/>
    </location>
    <ligand>
        <name>ATP</name>
        <dbReference type="ChEBI" id="CHEBI:30616"/>
    </ligand>
</feature>
<gene>
    <name evidence="4" type="ORF">N7472_000205</name>
</gene>